<dbReference type="PATRIC" id="fig|907348.3.peg.261"/>
<dbReference type="GO" id="GO:0000160">
    <property type="term" value="P:phosphorelay signal transduction system"/>
    <property type="evidence" value="ECO:0007669"/>
    <property type="project" value="InterPro"/>
</dbReference>
<dbReference type="InterPro" id="IPR050595">
    <property type="entry name" value="Bact_response_regulator"/>
</dbReference>
<dbReference type="PANTHER" id="PTHR44591:SF3">
    <property type="entry name" value="RESPONSE REGULATORY DOMAIN-CONTAINING PROTEIN"/>
    <property type="match status" value="1"/>
</dbReference>
<comment type="caution">
    <text evidence="4">The sequence shown here is derived from an EMBL/GenBank/DDBJ whole genome shotgun (WGS) entry which is preliminary data.</text>
</comment>
<dbReference type="Pfam" id="PF12728">
    <property type="entry name" value="HTH_17"/>
    <property type="match status" value="1"/>
</dbReference>
<evidence type="ECO:0000259" key="3">
    <source>
        <dbReference type="PROSITE" id="PS50110"/>
    </source>
</evidence>
<dbReference type="SMART" id="SM00448">
    <property type="entry name" value="REC"/>
    <property type="match status" value="1"/>
</dbReference>
<dbReference type="eggNOG" id="COG0745">
    <property type="taxonomic scope" value="Bacteria"/>
</dbReference>
<dbReference type="OrthoDB" id="5416564at2"/>
<dbReference type="PROSITE" id="PS50110">
    <property type="entry name" value="RESPONSE_REGULATORY"/>
    <property type="match status" value="1"/>
</dbReference>
<evidence type="ECO:0000313" key="5">
    <source>
        <dbReference type="Proteomes" id="UP000003571"/>
    </source>
</evidence>
<dbReference type="Pfam" id="PF00072">
    <property type="entry name" value="Response_reg"/>
    <property type="match status" value="1"/>
</dbReference>
<protein>
    <submittedName>
        <fullName evidence="4">Response regulator receiver protein</fullName>
    </submittedName>
</protein>
<dbReference type="InterPro" id="IPR011006">
    <property type="entry name" value="CheY-like_superfamily"/>
</dbReference>
<dbReference type="AlphaFoldDB" id="H7EHJ4"/>
<accession>H7EHJ4</accession>
<feature type="modified residue" description="4-aspartylphosphate" evidence="2">
    <location>
        <position position="130"/>
    </location>
</feature>
<dbReference type="RefSeq" id="WP_002702131.1">
    <property type="nucleotide sequence ID" value="NZ_AGRW01000028.1"/>
</dbReference>
<feature type="domain" description="Response regulatory" evidence="3">
    <location>
        <begin position="79"/>
        <end position="197"/>
    </location>
</feature>
<evidence type="ECO:0000313" key="4">
    <source>
        <dbReference type="EMBL" id="EIC02940.1"/>
    </source>
</evidence>
<dbReference type="InterPro" id="IPR041657">
    <property type="entry name" value="HTH_17"/>
</dbReference>
<reference evidence="4 5" key="1">
    <citation type="submission" date="2011-09" db="EMBL/GenBank/DDBJ databases">
        <title>The draft genome of Treponema saccharophilum DSM 2985.</title>
        <authorList>
            <consortium name="US DOE Joint Genome Institute (JGI-PGF)"/>
            <person name="Lucas S."/>
            <person name="Copeland A."/>
            <person name="Lapidus A."/>
            <person name="Glavina del Rio T."/>
            <person name="Dalin E."/>
            <person name="Tice H."/>
            <person name="Bruce D."/>
            <person name="Goodwin L."/>
            <person name="Pitluck S."/>
            <person name="Peters L."/>
            <person name="Kyrpides N."/>
            <person name="Mavromatis K."/>
            <person name="Ivanova N."/>
            <person name="Markowitz V."/>
            <person name="Cheng J.-F."/>
            <person name="Hugenholtz P."/>
            <person name="Woyke T."/>
            <person name="Wu D."/>
            <person name="Gronow S."/>
            <person name="Wellnitz S."/>
            <person name="Brambilla E."/>
            <person name="Klenk H.-P."/>
            <person name="Eisen J.A."/>
        </authorList>
    </citation>
    <scope>NUCLEOTIDE SEQUENCE [LARGE SCALE GENOMIC DNA]</scope>
    <source>
        <strain evidence="4 5">DSM 2985</strain>
    </source>
</reference>
<dbReference type="SUPFAM" id="SSF52172">
    <property type="entry name" value="CheY-like"/>
    <property type="match status" value="1"/>
</dbReference>
<dbReference type="STRING" id="907348.TresaDRAFT_2593"/>
<keyword evidence="1 2" id="KW-0597">Phosphoprotein</keyword>
<evidence type="ECO:0000256" key="2">
    <source>
        <dbReference type="PROSITE-ProRule" id="PRU00169"/>
    </source>
</evidence>
<proteinExistence type="predicted"/>
<organism evidence="4 5">
    <name type="scientific">Treponema saccharophilum DSM 2985</name>
    <dbReference type="NCBI Taxonomy" id="907348"/>
    <lineage>
        <taxon>Bacteria</taxon>
        <taxon>Pseudomonadati</taxon>
        <taxon>Spirochaetota</taxon>
        <taxon>Spirochaetia</taxon>
        <taxon>Spirochaetales</taxon>
        <taxon>Treponemataceae</taxon>
        <taxon>Treponema</taxon>
    </lineage>
</organism>
<name>H7EHJ4_9SPIR</name>
<evidence type="ECO:0000256" key="1">
    <source>
        <dbReference type="ARBA" id="ARBA00022553"/>
    </source>
</evidence>
<dbReference type="Proteomes" id="UP000003571">
    <property type="component" value="Unassembled WGS sequence"/>
</dbReference>
<dbReference type="PANTHER" id="PTHR44591">
    <property type="entry name" value="STRESS RESPONSE REGULATOR PROTEIN 1"/>
    <property type="match status" value="1"/>
</dbReference>
<dbReference type="Gene3D" id="3.40.50.2300">
    <property type="match status" value="1"/>
</dbReference>
<dbReference type="EMBL" id="AGRW01000028">
    <property type="protein sequence ID" value="EIC02940.1"/>
    <property type="molecule type" value="Genomic_DNA"/>
</dbReference>
<gene>
    <name evidence="4" type="ORF">TresaDRAFT_2593</name>
</gene>
<sequence length="197" mass="21917">MGQEGKVVFSAMEVAKICGVVNQTAINWIKNGYLEAFTTPGKQYRIEPDDLVSFMVQRNMTVPKEVLALCKEKHYETKSLLIVDDDRGLNTVVKMYMQQKIEGLSVFQAFDGFEAGALMVEKQPSCLILDLDLPGVDGFGLCRKISENAIYGKPSVIVVTALDDASAEDRVKEFGVKKFFRKPLNLPVLFNAVSEIL</sequence>
<keyword evidence="5" id="KW-1185">Reference proteome</keyword>
<dbReference type="InterPro" id="IPR001789">
    <property type="entry name" value="Sig_transdc_resp-reg_receiver"/>
</dbReference>